<dbReference type="PROSITE" id="PS50866">
    <property type="entry name" value="GOLD"/>
    <property type="match status" value="1"/>
</dbReference>
<reference evidence="13" key="1">
    <citation type="submission" date="2020-06" db="EMBL/GenBank/DDBJ databases">
        <authorList>
            <person name="Ji K."/>
            <person name="Li J."/>
        </authorList>
    </citation>
    <scope>NUCLEOTIDE SEQUENCE</scope>
    <source>
        <strain evidence="13">JKM2019</strain>
        <tissue evidence="13">Whole body</tissue>
    </source>
</reference>
<dbReference type="SUPFAM" id="SSF101576">
    <property type="entry name" value="Supernatant protein factor (SPF), C-terminal domain"/>
    <property type="match status" value="1"/>
</dbReference>
<comment type="similarity">
    <text evidence="2 9">Belongs to the EMP24/GP25L family.</text>
</comment>
<evidence type="ECO:0000256" key="7">
    <source>
        <dbReference type="ARBA" id="ARBA00023136"/>
    </source>
</evidence>
<feature type="region of interest" description="Disordered" evidence="10">
    <location>
        <begin position="126"/>
        <end position="145"/>
    </location>
</feature>
<dbReference type="OrthoDB" id="1929172at2759"/>
<dbReference type="EMBL" id="SDOV01000001">
    <property type="protein sequence ID" value="KAH7645016.1"/>
    <property type="molecule type" value="Genomic_DNA"/>
</dbReference>
<evidence type="ECO:0000256" key="6">
    <source>
        <dbReference type="ARBA" id="ARBA00022989"/>
    </source>
</evidence>
<reference evidence="13" key="2">
    <citation type="journal article" date="2021" name="World Allergy Organ. J.">
        <title>Chromosome-level assembly of Dermatophagoides farinae genome and transcriptome reveals two novel allergens Der f 37 and Der f 39.</title>
        <authorList>
            <person name="Chen J."/>
            <person name="Cai Z."/>
            <person name="Fan D."/>
            <person name="Hu J."/>
            <person name="Hou Y."/>
            <person name="He Y."/>
            <person name="Zhang Z."/>
            <person name="Zhao Z."/>
            <person name="Gao P."/>
            <person name="Hu W."/>
            <person name="Sun J."/>
            <person name="Li J."/>
            <person name="Ji K."/>
        </authorList>
    </citation>
    <scope>NUCLEOTIDE SEQUENCE</scope>
    <source>
        <strain evidence="13">JKM2019</strain>
    </source>
</reference>
<dbReference type="GO" id="GO:0016020">
    <property type="term" value="C:membrane"/>
    <property type="evidence" value="ECO:0007669"/>
    <property type="project" value="UniProtKB-SubCell"/>
</dbReference>
<evidence type="ECO:0000256" key="9">
    <source>
        <dbReference type="RuleBase" id="RU003827"/>
    </source>
</evidence>
<accession>A0A9D4P675</accession>
<dbReference type="SMART" id="SM01190">
    <property type="entry name" value="EMP24_GP25L"/>
    <property type="match status" value="1"/>
</dbReference>
<evidence type="ECO:0000256" key="1">
    <source>
        <dbReference type="ARBA" id="ARBA00004479"/>
    </source>
</evidence>
<evidence type="ECO:0000256" key="5">
    <source>
        <dbReference type="ARBA" id="ARBA00022729"/>
    </source>
</evidence>
<keyword evidence="4 9" id="KW-0812">Transmembrane</keyword>
<organism evidence="13">
    <name type="scientific">Dermatophagoides farinae</name>
    <name type="common">American house dust mite</name>
    <dbReference type="NCBI Taxonomy" id="6954"/>
    <lineage>
        <taxon>Eukaryota</taxon>
        <taxon>Metazoa</taxon>
        <taxon>Ecdysozoa</taxon>
        <taxon>Arthropoda</taxon>
        <taxon>Chelicerata</taxon>
        <taxon>Arachnida</taxon>
        <taxon>Acari</taxon>
        <taxon>Acariformes</taxon>
        <taxon>Sarcoptiformes</taxon>
        <taxon>Astigmata</taxon>
        <taxon>Psoroptidia</taxon>
        <taxon>Analgoidea</taxon>
        <taxon>Pyroglyphidae</taxon>
        <taxon>Dermatophagoidinae</taxon>
        <taxon>Dermatophagoides</taxon>
    </lineage>
</organism>
<feature type="domain" description="GOLD" evidence="12">
    <location>
        <begin position="37"/>
        <end position="119"/>
    </location>
</feature>
<keyword evidence="5" id="KW-0732">Signal</keyword>
<evidence type="ECO:0000313" key="13">
    <source>
        <dbReference type="EMBL" id="KAH7645016.1"/>
    </source>
</evidence>
<dbReference type="InterPro" id="IPR015720">
    <property type="entry name" value="Emp24-like"/>
</dbReference>
<keyword evidence="7 11" id="KW-0472">Membrane</keyword>
<dbReference type="GO" id="GO:0012505">
    <property type="term" value="C:endomembrane system"/>
    <property type="evidence" value="ECO:0007669"/>
    <property type="project" value="UniProtKB-SubCell"/>
</dbReference>
<dbReference type="Proteomes" id="UP000828236">
    <property type="component" value="Unassembled WGS sequence"/>
</dbReference>
<dbReference type="InterPro" id="IPR009038">
    <property type="entry name" value="GOLD_dom"/>
</dbReference>
<evidence type="ECO:0000256" key="8">
    <source>
        <dbReference type="ARBA" id="ARBA00037847"/>
    </source>
</evidence>
<evidence type="ECO:0000256" key="3">
    <source>
        <dbReference type="ARBA" id="ARBA00022473"/>
    </source>
</evidence>
<evidence type="ECO:0000259" key="12">
    <source>
        <dbReference type="PROSITE" id="PS50866"/>
    </source>
</evidence>
<comment type="subcellular location">
    <subcellularLocation>
        <location evidence="8">Endomembrane system</location>
        <topology evidence="8">Single-pass membrane protein</topology>
    </subcellularLocation>
    <subcellularLocation>
        <location evidence="1 9">Membrane</location>
        <topology evidence="1 9">Single-pass type I membrane protein</topology>
    </subcellularLocation>
</comment>
<dbReference type="AlphaFoldDB" id="A0A9D4P675"/>
<name>A0A9D4P675_DERFA</name>
<evidence type="ECO:0000256" key="11">
    <source>
        <dbReference type="SAM" id="Phobius"/>
    </source>
</evidence>
<keyword evidence="3" id="KW-0217">Developmental protein</keyword>
<feature type="transmembrane region" description="Helical" evidence="11">
    <location>
        <begin position="187"/>
        <end position="209"/>
    </location>
</feature>
<keyword evidence="6 11" id="KW-1133">Transmembrane helix</keyword>
<proteinExistence type="inferred from homology"/>
<comment type="caution">
    <text evidence="13">The sequence shown here is derived from an EMBL/GenBank/DDBJ whole genome shotgun (WGS) entry which is preliminary data.</text>
</comment>
<evidence type="ECO:0000256" key="2">
    <source>
        <dbReference type="ARBA" id="ARBA00007104"/>
    </source>
</evidence>
<gene>
    <name evidence="13" type="ORF">HUG17_0554</name>
</gene>
<dbReference type="PANTHER" id="PTHR22811">
    <property type="entry name" value="TRANSMEMBRANE EMP24 DOMAIN-CONTAINING PROTEIN"/>
    <property type="match status" value="1"/>
</dbReference>
<evidence type="ECO:0000256" key="10">
    <source>
        <dbReference type="SAM" id="MobiDB-lite"/>
    </source>
</evidence>
<protein>
    <submittedName>
        <fullName evidence="13">Transmembrane emp24 domain-containing protein</fullName>
    </submittedName>
</protein>
<dbReference type="Pfam" id="PF01105">
    <property type="entry name" value="EMP24_GP25L"/>
    <property type="match status" value="1"/>
</dbReference>
<dbReference type="InterPro" id="IPR036598">
    <property type="entry name" value="GOLD_dom_sf"/>
</dbReference>
<sequence length="223" mass="25210">MKNLTVKSKSIFIVAIILAICLNSVHSYFLVIDAHGEECFFERVASGTKMGLTFEVVEGGFLDLDLSIVGPDHKEIHHEERVSSGKYTFAAHMDGDYQYCFGNKMSSMTPKVVMFSMDVEEKAKHENKDGIGGAHHDSSSGSNDHNKLEEMVKDLTSGLSSVKHEQEYMTVRDRIHRQINDSTNSRVLLWACFEALLLVAITLGQVFYLKRFFEVRRVVLKNN</sequence>
<evidence type="ECO:0000256" key="4">
    <source>
        <dbReference type="ARBA" id="ARBA00022692"/>
    </source>
</evidence>